<dbReference type="AlphaFoldDB" id="A0AA95EX75"/>
<name>A0AA95EX75_9BACL</name>
<dbReference type="InterPro" id="IPR029050">
    <property type="entry name" value="Immunoprotect_excell_Ig-like"/>
</dbReference>
<accession>A0AA95EX75</accession>
<evidence type="ECO:0000256" key="2">
    <source>
        <dbReference type="SAM" id="MobiDB-lite"/>
    </source>
</evidence>
<evidence type="ECO:0000313" key="5">
    <source>
        <dbReference type="Proteomes" id="UP001178662"/>
    </source>
</evidence>
<dbReference type="PROSITE" id="PS51257">
    <property type="entry name" value="PROKAR_LIPOPROTEIN"/>
    <property type="match status" value="1"/>
</dbReference>
<gene>
    <name evidence="4" type="ORF">P0Y55_00625</name>
</gene>
<feature type="compositionally biased region" description="Polar residues" evidence="2">
    <location>
        <begin position="22"/>
        <end position="35"/>
    </location>
</feature>
<keyword evidence="5" id="KW-1185">Reference proteome</keyword>
<feature type="signal peptide" evidence="3">
    <location>
        <begin position="1"/>
        <end position="20"/>
    </location>
</feature>
<sequence>MKKLLTILCVLGVAALTACGTNSSKTNVESEPATPSSKQSSDQSDEQKVFEQNFGEPFYFESKTMNGTYKVMITLTDHEIVNERHAEDRLKDDTDYIKVFLRVENVGDGNSSSNVIDFGSFKAYNSNGVDITKEIGFSSFDIRYVDGEFKQADLRPNGKNEGYLYIPIEEEAIPTELIFYESTLEMFIAHSKQYVYKL</sequence>
<protein>
    <recommendedName>
        <fullName evidence="6">DUF4352 domain-containing protein</fullName>
    </recommendedName>
</protein>
<feature type="chain" id="PRO_5041729143" description="DUF4352 domain-containing protein" evidence="3">
    <location>
        <begin position="21"/>
        <end position="198"/>
    </location>
</feature>
<reference evidence="4" key="1">
    <citation type="submission" date="2023-03" db="EMBL/GenBank/DDBJ databases">
        <title>Andean soil-derived lignocellulolytic bacterial consortium as a source of novel taxa and putative plastic-active enzymes.</title>
        <authorList>
            <person name="Diaz-Garcia L."/>
            <person name="Chuvochina M."/>
            <person name="Feuerriegel G."/>
            <person name="Bunk B."/>
            <person name="Sproer C."/>
            <person name="Streit W.R."/>
            <person name="Rodriguez L.M."/>
            <person name="Overmann J."/>
            <person name="Jimenez D.J."/>
        </authorList>
    </citation>
    <scope>NUCLEOTIDE SEQUENCE</scope>
    <source>
        <strain evidence="4">MAG 2441</strain>
    </source>
</reference>
<feature type="region of interest" description="Disordered" evidence="2">
    <location>
        <begin position="22"/>
        <end position="47"/>
    </location>
</feature>
<evidence type="ECO:0000256" key="1">
    <source>
        <dbReference type="ARBA" id="ARBA00022729"/>
    </source>
</evidence>
<dbReference type="EMBL" id="CP119317">
    <property type="protein sequence ID" value="WEK54616.1"/>
    <property type="molecule type" value="Genomic_DNA"/>
</dbReference>
<keyword evidence="1 3" id="KW-0732">Signal</keyword>
<dbReference type="Proteomes" id="UP001178662">
    <property type="component" value="Chromosome"/>
</dbReference>
<evidence type="ECO:0000256" key="3">
    <source>
        <dbReference type="SAM" id="SignalP"/>
    </source>
</evidence>
<proteinExistence type="predicted"/>
<dbReference type="Gene3D" id="2.60.40.1240">
    <property type="match status" value="1"/>
</dbReference>
<evidence type="ECO:0008006" key="6">
    <source>
        <dbReference type="Google" id="ProtNLM"/>
    </source>
</evidence>
<organism evidence="4 5">
    <name type="scientific">Candidatus Cohnella colombiensis</name>
    <dbReference type="NCBI Taxonomy" id="3121368"/>
    <lineage>
        <taxon>Bacteria</taxon>
        <taxon>Bacillati</taxon>
        <taxon>Bacillota</taxon>
        <taxon>Bacilli</taxon>
        <taxon>Bacillales</taxon>
        <taxon>Paenibacillaceae</taxon>
        <taxon>Cohnella</taxon>
    </lineage>
</organism>
<evidence type="ECO:0000313" key="4">
    <source>
        <dbReference type="EMBL" id="WEK54616.1"/>
    </source>
</evidence>